<accession>A0AA35T643</accession>
<comment type="caution">
    <text evidence="4">The sequence shown here is derived from an EMBL/GenBank/DDBJ whole genome shotgun (WGS) entry which is preliminary data.</text>
</comment>
<dbReference type="PANTHER" id="PTHR28004">
    <property type="entry name" value="ZGC:162816-RELATED"/>
    <property type="match status" value="1"/>
</dbReference>
<dbReference type="Pfam" id="PF14031">
    <property type="entry name" value="D-ser_dehydrat"/>
    <property type="match status" value="1"/>
</dbReference>
<dbReference type="InterPro" id="IPR001608">
    <property type="entry name" value="Ala_racemase_N"/>
</dbReference>
<dbReference type="InterPro" id="IPR026956">
    <property type="entry name" value="D-ser_dehydrat-like_dom"/>
</dbReference>
<dbReference type="AlphaFoldDB" id="A0AA35T643"/>
<sequence>MHISELDTPALTVDLDVLERNIYNMAALCREIDIDLRVHTKTHKVPEIAEMQVAAGSKGITSQKLGEAEAMVDGGLDDILIPYNIVGKPKLQRLTQLVKRAKITVALDSEITAEGISEQAVADDCTVRVVIEQDTGGRRVGVQSPQATLELAQKVTKMSGLDFQGIITYGSNIRAKPFIDETVNLLNGAGIPINIIGGGGTGAEQASKDIGCTETRSGSYVYEGITRISGSEALNPDRCALRMIVTVVSTPTADRIIVDGGAKTFTSYPPTPYGHIIGHPDVKIYGMSVEHGHLDVSESQHKFRVGDQLAVIPLHQGMTSNLHDELVAVRNEQVETVWKIAGRGKVK</sequence>
<evidence type="ECO:0000256" key="2">
    <source>
        <dbReference type="ARBA" id="ARBA00023239"/>
    </source>
</evidence>
<gene>
    <name evidence="4" type="ORF">GBAR_LOCUS23298</name>
</gene>
<dbReference type="Pfam" id="PF01168">
    <property type="entry name" value="Ala_racemase_N"/>
    <property type="match status" value="1"/>
</dbReference>
<dbReference type="InterPro" id="IPR042208">
    <property type="entry name" value="D-ser_dehydrat-like_sf"/>
</dbReference>
<keyword evidence="5" id="KW-1185">Reference proteome</keyword>
<evidence type="ECO:0000259" key="3">
    <source>
        <dbReference type="SMART" id="SM01119"/>
    </source>
</evidence>
<dbReference type="Gene3D" id="2.40.37.20">
    <property type="entry name" value="D-serine dehydratase-like domain"/>
    <property type="match status" value="1"/>
</dbReference>
<dbReference type="PANTHER" id="PTHR28004:SF2">
    <property type="entry name" value="D-SERINE DEHYDRATASE"/>
    <property type="match status" value="1"/>
</dbReference>
<reference evidence="4" key="1">
    <citation type="submission" date="2023-03" db="EMBL/GenBank/DDBJ databases">
        <authorList>
            <person name="Steffen K."/>
            <person name="Cardenas P."/>
        </authorList>
    </citation>
    <scope>NUCLEOTIDE SEQUENCE</scope>
</reference>
<proteinExistence type="inferred from homology"/>
<dbReference type="Proteomes" id="UP001174909">
    <property type="component" value="Unassembled WGS sequence"/>
</dbReference>
<comment type="similarity">
    <text evidence="1">Belongs to the DSD1 family.</text>
</comment>
<dbReference type="InterPro" id="IPR051466">
    <property type="entry name" value="D-amino_acid_metab_enzyme"/>
</dbReference>
<dbReference type="SUPFAM" id="SSF51419">
    <property type="entry name" value="PLP-binding barrel"/>
    <property type="match status" value="1"/>
</dbReference>
<name>A0AA35T643_GEOBA</name>
<keyword evidence="2" id="KW-0456">Lyase</keyword>
<dbReference type="EMBL" id="CASHTH010003229">
    <property type="protein sequence ID" value="CAI8041969.1"/>
    <property type="molecule type" value="Genomic_DNA"/>
</dbReference>
<protein>
    <submittedName>
        <fullName evidence="4">D-threonine aldolase</fullName>
    </submittedName>
</protein>
<organism evidence="4 5">
    <name type="scientific">Geodia barretti</name>
    <name type="common">Barrett's horny sponge</name>
    <dbReference type="NCBI Taxonomy" id="519541"/>
    <lineage>
        <taxon>Eukaryota</taxon>
        <taxon>Metazoa</taxon>
        <taxon>Porifera</taxon>
        <taxon>Demospongiae</taxon>
        <taxon>Heteroscleromorpha</taxon>
        <taxon>Tetractinellida</taxon>
        <taxon>Astrophorina</taxon>
        <taxon>Geodiidae</taxon>
        <taxon>Geodia</taxon>
    </lineage>
</organism>
<dbReference type="InterPro" id="IPR029066">
    <property type="entry name" value="PLP-binding_barrel"/>
</dbReference>
<dbReference type="GO" id="GO:0036088">
    <property type="term" value="P:D-serine catabolic process"/>
    <property type="evidence" value="ECO:0007669"/>
    <property type="project" value="TreeGrafter"/>
</dbReference>
<evidence type="ECO:0000313" key="4">
    <source>
        <dbReference type="EMBL" id="CAI8041969.1"/>
    </source>
</evidence>
<dbReference type="GO" id="GO:0008721">
    <property type="term" value="F:D-serine ammonia-lyase activity"/>
    <property type="evidence" value="ECO:0007669"/>
    <property type="project" value="TreeGrafter"/>
</dbReference>
<dbReference type="Gene3D" id="3.20.20.10">
    <property type="entry name" value="Alanine racemase"/>
    <property type="match status" value="1"/>
</dbReference>
<evidence type="ECO:0000313" key="5">
    <source>
        <dbReference type="Proteomes" id="UP001174909"/>
    </source>
</evidence>
<evidence type="ECO:0000256" key="1">
    <source>
        <dbReference type="ARBA" id="ARBA00005323"/>
    </source>
</evidence>
<feature type="domain" description="D-serine dehydratase-like" evidence="3">
    <location>
        <begin position="240"/>
        <end position="330"/>
    </location>
</feature>
<dbReference type="SMART" id="SM01119">
    <property type="entry name" value="D-ser_dehydrat"/>
    <property type="match status" value="1"/>
</dbReference>